<keyword evidence="4" id="KW-1185">Reference proteome</keyword>
<accession>A0ABT1S801</accession>
<proteinExistence type="predicted"/>
<evidence type="ECO:0000256" key="1">
    <source>
        <dbReference type="ARBA" id="ARBA00022801"/>
    </source>
</evidence>
<evidence type="ECO:0000259" key="2">
    <source>
        <dbReference type="SMART" id="SM00331"/>
    </source>
</evidence>
<feature type="domain" description="PPM-type phosphatase" evidence="2">
    <location>
        <begin position="3"/>
        <end position="218"/>
    </location>
</feature>
<dbReference type="Pfam" id="PF07228">
    <property type="entry name" value="SpoIIE"/>
    <property type="match status" value="1"/>
</dbReference>
<dbReference type="InterPro" id="IPR001932">
    <property type="entry name" value="PPM-type_phosphatase-like_dom"/>
</dbReference>
<comment type="caution">
    <text evidence="3">The sequence shown here is derived from an EMBL/GenBank/DDBJ whole genome shotgun (WGS) entry which is preliminary data.</text>
</comment>
<keyword evidence="1" id="KW-0378">Hydrolase</keyword>
<evidence type="ECO:0000313" key="4">
    <source>
        <dbReference type="Proteomes" id="UP001524478"/>
    </source>
</evidence>
<reference evidence="3 4" key="1">
    <citation type="submission" date="2022-06" db="EMBL/GenBank/DDBJ databases">
        <title>Isolation of gut microbiota from human fecal samples.</title>
        <authorList>
            <person name="Pamer E.G."/>
            <person name="Barat B."/>
            <person name="Waligurski E."/>
            <person name="Medina S."/>
            <person name="Paddock L."/>
            <person name="Mostad J."/>
        </authorList>
    </citation>
    <scope>NUCLEOTIDE SEQUENCE [LARGE SCALE GENOMIC DNA]</scope>
    <source>
        <strain evidence="3 4">DFI.7.95</strain>
    </source>
</reference>
<organism evidence="3 4">
    <name type="scientific">Tissierella carlieri</name>
    <dbReference type="NCBI Taxonomy" id="689904"/>
    <lineage>
        <taxon>Bacteria</taxon>
        <taxon>Bacillati</taxon>
        <taxon>Bacillota</taxon>
        <taxon>Tissierellia</taxon>
        <taxon>Tissierellales</taxon>
        <taxon>Tissierellaceae</taxon>
        <taxon>Tissierella</taxon>
    </lineage>
</organism>
<dbReference type="RefSeq" id="WP_256310807.1">
    <property type="nucleotide sequence ID" value="NZ_JANGAC010000003.1"/>
</dbReference>
<dbReference type="Gene3D" id="3.60.40.10">
    <property type="entry name" value="PPM-type phosphatase domain"/>
    <property type="match status" value="1"/>
</dbReference>
<dbReference type="EMBL" id="JANGAC010000003">
    <property type="protein sequence ID" value="MCQ4922601.1"/>
    <property type="molecule type" value="Genomic_DNA"/>
</dbReference>
<dbReference type="InterPro" id="IPR036457">
    <property type="entry name" value="PPM-type-like_dom_sf"/>
</dbReference>
<protein>
    <submittedName>
        <fullName evidence="3">Serine/threonine-protein phosphatase</fullName>
    </submittedName>
</protein>
<dbReference type="PANTHER" id="PTHR43156:SF2">
    <property type="entry name" value="STAGE II SPORULATION PROTEIN E"/>
    <property type="match status" value="1"/>
</dbReference>
<dbReference type="InterPro" id="IPR052016">
    <property type="entry name" value="Bact_Sigma-Reg"/>
</dbReference>
<dbReference type="SUPFAM" id="SSF81606">
    <property type="entry name" value="PP2C-like"/>
    <property type="match status" value="1"/>
</dbReference>
<gene>
    <name evidence="3" type="ORF">NE686_05870</name>
</gene>
<dbReference type="Proteomes" id="UP001524478">
    <property type="component" value="Unassembled WGS sequence"/>
</dbReference>
<sequence length="388" mass="42943">MLDYVLDFAKISYNKYTESICGDFYYKETTEDGTTLVLSDGLGSGVKANILATLTSQILGTLLSGGMLLEDAVFTTVQTLPMCRERKLAYATFVAARIQRYKVYLAQFDNPPAILLRSGKSISHESARFFIQEKEIWESTVPLLSDDMLFLMTDGVTNAGIDSEIGKELGYGEVVKLLEQWYKPGVSAAWLGARLMNACLCLYDGKPKDDITLLTLQLRERKAINIIIGPPENPDEDDKILSMFFRKKGKHVVCGGSTAKMVSKFLKAPLMPLKNTSSEGIPAMAKIEGVDLVTEGIITLKNIPKLIHEYEKNAIILLELEKRKDGAAMLTRMLIEDATDINIYLGNAVNHSHQEDGSGIDIVSKLKLVQEIGESLEKIGKKVKISMC</sequence>
<evidence type="ECO:0000313" key="3">
    <source>
        <dbReference type="EMBL" id="MCQ4922601.1"/>
    </source>
</evidence>
<dbReference type="PANTHER" id="PTHR43156">
    <property type="entry name" value="STAGE II SPORULATION PROTEIN E-RELATED"/>
    <property type="match status" value="1"/>
</dbReference>
<dbReference type="SMART" id="SM00331">
    <property type="entry name" value="PP2C_SIG"/>
    <property type="match status" value="1"/>
</dbReference>
<name>A0ABT1S801_9FIRM</name>